<comment type="caution">
    <text evidence="4">The sequence shown here is derived from an EMBL/GenBank/DDBJ whole genome shotgun (WGS) entry which is preliminary data.</text>
</comment>
<evidence type="ECO:0000313" key="6">
    <source>
        <dbReference type="Proteomes" id="UP000836402"/>
    </source>
</evidence>
<evidence type="ECO:0000313" key="3">
    <source>
        <dbReference type="EMBL" id="CAD6914417.1"/>
    </source>
</evidence>
<dbReference type="InterPro" id="IPR000675">
    <property type="entry name" value="Cutinase/axe"/>
</dbReference>
<reference evidence="4" key="1">
    <citation type="submission" date="2016-04" db="EMBL/GenBank/DDBJ databases">
        <authorList>
            <person name="Nguyen H.D."/>
            <person name="Kesanakurti P."/>
            <person name="Cullis J."/>
            <person name="Levesque C.A."/>
            <person name="Hambleton S."/>
        </authorList>
    </citation>
    <scope>NUCLEOTIDE SEQUENCE</scope>
    <source>
        <strain evidence="4">DAOMC 238032</strain>
    </source>
</reference>
<evidence type="ECO:0000256" key="2">
    <source>
        <dbReference type="ARBA" id="ARBA00023157"/>
    </source>
</evidence>
<name>A0A177UY00_9BASI</name>
<proteinExistence type="predicted"/>
<dbReference type="PANTHER" id="PTHR33630">
    <property type="entry name" value="CUTINASE RV1984C-RELATED-RELATED"/>
    <property type="match status" value="1"/>
</dbReference>
<keyword evidence="1" id="KW-0378">Hydrolase</keyword>
<dbReference type="EMBL" id="CAJHJG010001756">
    <property type="protein sequence ID" value="CAD6914417.1"/>
    <property type="molecule type" value="Genomic_DNA"/>
</dbReference>
<gene>
    <name evidence="4" type="ORF">A4X03_0g3108</name>
    <name evidence="3" type="ORF">JKIAZH3_G4572</name>
</gene>
<dbReference type="Pfam" id="PF01083">
    <property type="entry name" value="Cutinase"/>
    <property type="match status" value="1"/>
</dbReference>
<dbReference type="InterPro" id="IPR029058">
    <property type="entry name" value="AB_hydrolase_fold"/>
</dbReference>
<evidence type="ECO:0000313" key="5">
    <source>
        <dbReference type="Proteomes" id="UP000077671"/>
    </source>
</evidence>
<dbReference type="GO" id="GO:0052689">
    <property type="term" value="F:carboxylic ester hydrolase activity"/>
    <property type="evidence" value="ECO:0007669"/>
    <property type="project" value="UniProtKB-ARBA"/>
</dbReference>
<reference evidence="3" key="3">
    <citation type="submission" date="2020-10" db="EMBL/GenBank/DDBJ databases">
        <authorList>
            <person name="Sedaghatjoo S."/>
        </authorList>
    </citation>
    <scope>NUCLEOTIDE SEQUENCE</scope>
    <source>
        <strain evidence="3">AZH3</strain>
    </source>
</reference>
<keyword evidence="2" id="KW-1015">Disulfide bond</keyword>
<evidence type="ECO:0008006" key="7">
    <source>
        <dbReference type="Google" id="ProtNLM"/>
    </source>
</evidence>
<keyword evidence="6" id="KW-1185">Reference proteome</keyword>
<dbReference type="SMART" id="SM01110">
    <property type="entry name" value="Cutinase"/>
    <property type="match status" value="1"/>
</dbReference>
<sequence length="224" mass="23662">MRHFSLITLASPAIARTSAPQISASSCKDYVLISSRGTAEGQGPSSVFAGAIETVLGTLANGIEVDTVYPADWNLDPHQSGANWIHQYITQSLASCPRQNFALLGYSQGAMVSSGALEKLSNGANGAIKAALFFGNPYHVPQRNGNVDEHGGNLTAGAFGLNWTHNPSAVNDFAVSGRLLDVCFTGDIVCNSAPSFDLSAHGRYGASQEVQKMGANFLLRHLHE</sequence>
<dbReference type="Proteomes" id="UP000836402">
    <property type="component" value="Unassembled WGS sequence"/>
</dbReference>
<dbReference type="AlphaFoldDB" id="A0A177UY00"/>
<dbReference type="SUPFAM" id="SSF53474">
    <property type="entry name" value="alpha/beta-Hydrolases"/>
    <property type="match status" value="1"/>
</dbReference>
<evidence type="ECO:0000313" key="4">
    <source>
        <dbReference type="EMBL" id="KAE8261610.1"/>
    </source>
</evidence>
<dbReference type="PROSITE" id="PS51257">
    <property type="entry name" value="PROKAR_LIPOPROTEIN"/>
    <property type="match status" value="1"/>
</dbReference>
<dbReference type="EMBL" id="LWDD02000341">
    <property type="protein sequence ID" value="KAE8261610.1"/>
    <property type="molecule type" value="Genomic_DNA"/>
</dbReference>
<reference evidence="4" key="2">
    <citation type="journal article" date="2019" name="IMA Fungus">
        <title>Genome sequencing and comparison of five Tilletia species to identify candidate genes for the detection of regulated species infecting wheat.</title>
        <authorList>
            <person name="Nguyen H.D.T."/>
            <person name="Sultana T."/>
            <person name="Kesanakurti P."/>
            <person name="Hambleton S."/>
        </authorList>
    </citation>
    <scope>NUCLEOTIDE SEQUENCE</scope>
    <source>
        <strain evidence="4">DAOMC 238032</strain>
    </source>
</reference>
<protein>
    <recommendedName>
        <fullName evidence="7">Cutinase</fullName>
    </recommendedName>
</protein>
<dbReference type="Gene3D" id="3.40.50.1820">
    <property type="entry name" value="alpha/beta hydrolase"/>
    <property type="match status" value="1"/>
</dbReference>
<accession>A0A177UY00</accession>
<evidence type="ECO:0000256" key="1">
    <source>
        <dbReference type="ARBA" id="ARBA00022801"/>
    </source>
</evidence>
<dbReference type="Proteomes" id="UP000077671">
    <property type="component" value="Unassembled WGS sequence"/>
</dbReference>
<organism evidence="4 5">
    <name type="scientific">Tilletia caries</name>
    <name type="common">wheat bunt fungus</name>
    <dbReference type="NCBI Taxonomy" id="13290"/>
    <lineage>
        <taxon>Eukaryota</taxon>
        <taxon>Fungi</taxon>
        <taxon>Dikarya</taxon>
        <taxon>Basidiomycota</taxon>
        <taxon>Ustilaginomycotina</taxon>
        <taxon>Exobasidiomycetes</taxon>
        <taxon>Tilletiales</taxon>
        <taxon>Tilletiaceae</taxon>
        <taxon>Tilletia</taxon>
    </lineage>
</organism>
<dbReference type="PANTHER" id="PTHR33630:SF9">
    <property type="entry name" value="CUTINASE 4"/>
    <property type="match status" value="1"/>
</dbReference>